<organism evidence="2 3">
    <name type="scientific">Conidiobolus coronatus (strain ATCC 28846 / CBS 209.66 / NRRL 28638)</name>
    <name type="common">Delacroixia coronata</name>
    <dbReference type="NCBI Taxonomy" id="796925"/>
    <lineage>
        <taxon>Eukaryota</taxon>
        <taxon>Fungi</taxon>
        <taxon>Fungi incertae sedis</taxon>
        <taxon>Zoopagomycota</taxon>
        <taxon>Entomophthoromycotina</taxon>
        <taxon>Entomophthoromycetes</taxon>
        <taxon>Entomophthorales</taxon>
        <taxon>Ancylistaceae</taxon>
        <taxon>Conidiobolus</taxon>
    </lineage>
</organism>
<dbReference type="SUPFAM" id="SSF56801">
    <property type="entry name" value="Acetyl-CoA synthetase-like"/>
    <property type="match status" value="1"/>
</dbReference>
<dbReference type="EMBL" id="KQ964440">
    <property type="protein sequence ID" value="KXN73151.1"/>
    <property type="molecule type" value="Genomic_DNA"/>
</dbReference>
<feature type="domain" description="AMP-dependent synthetase/ligase" evidence="1">
    <location>
        <begin position="1"/>
        <end position="106"/>
    </location>
</feature>
<reference evidence="2 3" key="1">
    <citation type="journal article" date="2015" name="Genome Biol. Evol.">
        <title>Phylogenomic analyses indicate that early fungi evolved digesting cell walls of algal ancestors of land plants.</title>
        <authorList>
            <person name="Chang Y."/>
            <person name="Wang S."/>
            <person name="Sekimoto S."/>
            <person name="Aerts A.L."/>
            <person name="Choi C."/>
            <person name="Clum A."/>
            <person name="LaButti K.M."/>
            <person name="Lindquist E.A."/>
            <person name="Yee Ngan C."/>
            <person name="Ohm R.A."/>
            <person name="Salamov A.A."/>
            <person name="Grigoriev I.V."/>
            <person name="Spatafora J.W."/>
            <person name="Berbee M.L."/>
        </authorList>
    </citation>
    <scope>NUCLEOTIDE SEQUENCE [LARGE SCALE GENOMIC DNA]</scope>
    <source>
        <strain evidence="2 3">NRRL 28638</strain>
    </source>
</reference>
<dbReference type="GO" id="GO:0005737">
    <property type="term" value="C:cytoplasm"/>
    <property type="evidence" value="ECO:0007669"/>
    <property type="project" value="TreeGrafter"/>
</dbReference>
<accession>A0A137PDY7</accession>
<keyword evidence="2" id="KW-0436">Ligase</keyword>
<dbReference type="PANTHER" id="PTHR45527:SF1">
    <property type="entry name" value="FATTY ACID SYNTHASE"/>
    <property type="match status" value="1"/>
</dbReference>
<dbReference type="Gene3D" id="3.40.50.980">
    <property type="match status" value="1"/>
</dbReference>
<dbReference type="AlphaFoldDB" id="A0A137PDY7"/>
<evidence type="ECO:0000259" key="1">
    <source>
        <dbReference type="Pfam" id="PF00501"/>
    </source>
</evidence>
<dbReference type="GO" id="GO:0044550">
    <property type="term" value="P:secondary metabolite biosynthetic process"/>
    <property type="evidence" value="ECO:0007669"/>
    <property type="project" value="TreeGrafter"/>
</dbReference>
<dbReference type="InterPro" id="IPR000873">
    <property type="entry name" value="AMP-dep_synth/lig_dom"/>
</dbReference>
<dbReference type="Proteomes" id="UP000070444">
    <property type="component" value="Unassembled WGS sequence"/>
</dbReference>
<dbReference type="PANTHER" id="PTHR45527">
    <property type="entry name" value="NONRIBOSOMAL PEPTIDE SYNTHETASE"/>
    <property type="match status" value="1"/>
</dbReference>
<sequence>MLAISKAGGVYVPFDIEAPIDGQHYLVTESNSRIVLTISSHFETLTQSFNDGSCAVIASDDSNTMNELSSQSQQNPSLNDLSPSDLAYILFTSGTTGKPKGVMAQHFK</sequence>
<dbReference type="InterPro" id="IPR020845">
    <property type="entry name" value="AMP-binding_CS"/>
</dbReference>
<dbReference type="PRINTS" id="PR00154">
    <property type="entry name" value="AMPBINDING"/>
</dbReference>
<dbReference type="STRING" id="796925.A0A137PDY7"/>
<evidence type="ECO:0000313" key="2">
    <source>
        <dbReference type="EMBL" id="KXN73151.1"/>
    </source>
</evidence>
<keyword evidence="3" id="KW-1185">Reference proteome</keyword>
<dbReference type="GO" id="GO:0016874">
    <property type="term" value="F:ligase activity"/>
    <property type="evidence" value="ECO:0007669"/>
    <property type="project" value="UniProtKB-KW"/>
</dbReference>
<proteinExistence type="predicted"/>
<dbReference type="PROSITE" id="PS00455">
    <property type="entry name" value="AMP_BINDING"/>
    <property type="match status" value="1"/>
</dbReference>
<gene>
    <name evidence="2" type="ORF">CONCODRAFT_15650</name>
</gene>
<name>A0A137PDY7_CONC2</name>
<dbReference type="OrthoDB" id="329835at2759"/>
<dbReference type="GO" id="GO:0043041">
    <property type="term" value="P:amino acid activation for nonribosomal peptide biosynthetic process"/>
    <property type="evidence" value="ECO:0007669"/>
    <property type="project" value="TreeGrafter"/>
</dbReference>
<feature type="non-terminal residue" evidence="2">
    <location>
        <position position="108"/>
    </location>
</feature>
<dbReference type="Pfam" id="PF00501">
    <property type="entry name" value="AMP-binding"/>
    <property type="match status" value="1"/>
</dbReference>
<dbReference type="InterPro" id="IPR020459">
    <property type="entry name" value="AMP-binding"/>
</dbReference>
<protein>
    <submittedName>
        <fullName evidence="2">AMP-dependent synthetase and ligase</fullName>
    </submittedName>
</protein>
<dbReference type="GO" id="GO:0031177">
    <property type="term" value="F:phosphopantetheine binding"/>
    <property type="evidence" value="ECO:0007669"/>
    <property type="project" value="TreeGrafter"/>
</dbReference>
<evidence type="ECO:0000313" key="3">
    <source>
        <dbReference type="Proteomes" id="UP000070444"/>
    </source>
</evidence>